<gene>
    <name evidence="5" type="ORF">FLP30_11630</name>
</gene>
<dbReference type="AlphaFoldDB" id="A0A5C1YQI9"/>
<dbReference type="PRINTS" id="PR00032">
    <property type="entry name" value="HTHARAC"/>
</dbReference>
<organism evidence="5 6">
    <name type="scientific">Acetobacter vaccinii</name>
    <dbReference type="NCBI Taxonomy" id="2592655"/>
    <lineage>
        <taxon>Bacteria</taxon>
        <taxon>Pseudomonadati</taxon>
        <taxon>Pseudomonadota</taxon>
        <taxon>Alphaproteobacteria</taxon>
        <taxon>Acetobacterales</taxon>
        <taxon>Acetobacteraceae</taxon>
        <taxon>Acetobacter</taxon>
    </lineage>
</organism>
<protein>
    <submittedName>
        <fullName evidence="5">AraC family transcriptional regulator</fullName>
    </submittedName>
</protein>
<dbReference type="GO" id="GO:0003700">
    <property type="term" value="F:DNA-binding transcription factor activity"/>
    <property type="evidence" value="ECO:0007669"/>
    <property type="project" value="InterPro"/>
</dbReference>
<dbReference type="SUPFAM" id="SSF51182">
    <property type="entry name" value="RmlC-like cupins"/>
    <property type="match status" value="1"/>
</dbReference>
<dbReference type="InterPro" id="IPR020449">
    <property type="entry name" value="Tscrpt_reg_AraC-type_HTH"/>
</dbReference>
<dbReference type="InterPro" id="IPR011051">
    <property type="entry name" value="RmlC_Cupin_sf"/>
</dbReference>
<dbReference type="Pfam" id="PF12833">
    <property type="entry name" value="HTH_18"/>
    <property type="match status" value="1"/>
</dbReference>
<dbReference type="PANTHER" id="PTHR11019">
    <property type="entry name" value="HTH-TYPE TRANSCRIPTIONAL REGULATOR NIMR"/>
    <property type="match status" value="1"/>
</dbReference>
<evidence type="ECO:0000256" key="2">
    <source>
        <dbReference type="ARBA" id="ARBA00023125"/>
    </source>
</evidence>
<evidence type="ECO:0000313" key="5">
    <source>
        <dbReference type="EMBL" id="QEO18281.1"/>
    </source>
</evidence>
<dbReference type="SMART" id="SM00342">
    <property type="entry name" value="HTH_ARAC"/>
    <property type="match status" value="1"/>
</dbReference>
<dbReference type="SUPFAM" id="SSF46689">
    <property type="entry name" value="Homeodomain-like"/>
    <property type="match status" value="1"/>
</dbReference>
<dbReference type="KEGG" id="acek:FLP30_11630"/>
<dbReference type="Gene3D" id="1.10.10.60">
    <property type="entry name" value="Homeodomain-like"/>
    <property type="match status" value="2"/>
</dbReference>
<dbReference type="GO" id="GO:0043565">
    <property type="term" value="F:sequence-specific DNA binding"/>
    <property type="evidence" value="ECO:0007669"/>
    <property type="project" value="InterPro"/>
</dbReference>
<evidence type="ECO:0000313" key="6">
    <source>
        <dbReference type="Proteomes" id="UP000324536"/>
    </source>
</evidence>
<dbReference type="OrthoDB" id="9804543at2"/>
<proteinExistence type="predicted"/>
<dbReference type="InterPro" id="IPR009057">
    <property type="entry name" value="Homeodomain-like_sf"/>
</dbReference>
<keyword evidence="3" id="KW-0804">Transcription</keyword>
<evidence type="ECO:0000256" key="3">
    <source>
        <dbReference type="ARBA" id="ARBA00023163"/>
    </source>
</evidence>
<evidence type="ECO:0000256" key="1">
    <source>
        <dbReference type="ARBA" id="ARBA00023015"/>
    </source>
</evidence>
<reference evidence="5 6" key="1">
    <citation type="submission" date="2019-09" db="EMBL/GenBank/DDBJ databases">
        <title>Genome sequencing of strain KACC 21233.</title>
        <authorList>
            <person name="Heo J."/>
            <person name="Kim S.-J."/>
            <person name="Kim J.-S."/>
            <person name="Hong S.-B."/>
            <person name="Kwon S.-W."/>
        </authorList>
    </citation>
    <scope>NUCLEOTIDE SEQUENCE [LARGE SCALE GENOMIC DNA]</scope>
    <source>
        <strain evidence="5 6">KACC 21233</strain>
    </source>
</reference>
<dbReference type="EMBL" id="CP043506">
    <property type="protein sequence ID" value="QEO18281.1"/>
    <property type="molecule type" value="Genomic_DNA"/>
</dbReference>
<dbReference type="RefSeq" id="WP_149279943.1">
    <property type="nucleotide sequence ID" value="NZ_CP043506.1"/>
</dbReference>
<name>A0A5C1YQI9_9PROT</name>
<dbReference type="PROSITE" id="PS01124">
    <property type="entry name" value="HTH_ARAC_FAMILY_2"/>
    <property type="match status" value="1"/>
</dbReference>
<keyword evidence="1" id="KW-0805">Transcription regulation</keyword>
<feature type="domain" description="HTH araC/xylS-type" evidence="4">
    <location>
        <begin position="168"/>
        <end position="267"/>
    </location>
</feature>
<dbReference type="CDD" id="cd06124">
    <property type="entry name" value="cupin_NimR-like_N"/>
    <property type="match status" value="1"/>
</dbReference>
<dbReference type="PANTHER" id="PTHR11019:SF159">
    <property type="entry name" value="TRANSCRIPTIONAL REGULATOR-RELATED"/>
    <property type="match status" value="1"/>
</dbReference>
<keyword evidence="6" id="KW-1185">Reference proteome</keyword>
<dbReference type="InterPro" id="IPR018060">
    <property type="entry name" value="HTH_AraC"/>
</dbReference>
<sequence length="272" mass="30536">MKNLTSSETHTVIVGNQLDGRGNPGFAFRNPSAPIFYDWHDHPCHQITYAKRGVTQIEGPDGWHLLPTAHAIWIPAETRHRTMIRNLDGVSVYFDPTHFPADHPAQILTFPVTAMLKEMLFYTLRWPAGATEQHPVAQSFFHTLSLLCLEHMLAKHEGVFRLPRATNPSLIRAMDTTLADPGSANLALALKQAGMSERSFRRHFHDETGMTWQEWATQARLFRAATMLAEGLRVTDVAAEVGYASLSAFAKAFTQLFGMSPTHYRKLQTGNE</sequence>
<keyword evidence="2" id="KW-0238">DNA-binding</keyword>
<accession>A0A5C1YQI9</accession>
<dbReference type="Proteomes" id="UP000324536">
    <property type="component" value="Chromosome"/>
</dbReference>
<dbReference type="InterPro" id="IPR018062">
    <property type="entry name" value="HTH_AraC-typ_CS"/>
</dbReference>
<evidence type="ECO:0000259" key="4">
    <source>
        <dbReference type="PROSITE" id="PS01124"/>
    </source>
</evidence>
<dbReference type="PROSITE" id="PS00041">
    <property type="entry name" value="HTH_ARAC_FAMILY_1"/>
    <property type="match status" value="1"/>
</dbReference>